<reference evidence="2" key="1">
    <citation type="submission" date="2016-10" db="EMBL/GenBank/DDBJ databases">
        <authorList>
            <person name="Varghese N."/>
            <person name="Submissions S."/>
        </authorList>
    </citation>
    <scope>NUCLEOTIDE SEQUENCE [LARGE SCALE GENOMIC DNA]</scope>
    <source>
        <strain evidence="2">DUS833</strain>
    </source>
</reference>
<name>A0A1H1JS50_9BURK</name>
<evidence type="ECO:0000313" key="2">
    <source>
        <dbReference type="Proteomes" id="UP000199365"/>
    </source>
</evidence>
<accession>A0A1H1JS50</accession>
<dbReference type="AlphaFoldDB" id="A0A1H1JS50"/>
<organism evidence="1 2">
    <name type="scientific">Paraburkholderia tuberum</name>
    <dbReference type="NCBI Taxonomy" id="157910"/>
    <lineage>
        <taxon>Bacteria</taxon>
        <taxon>Pseudomonadati</taxon>
        <taxon>Pseudomonadota</taxon>
        <taxon>Betaproteobacteria</taxon>
        <taxon>Burkholderiales</taxon>
        <taxon>Burkholderiaceae</taxon>
        <taxon>Paraburkholderia</taxon>
    </lineage>
</organism>
<gene>
    <name evidence="1" type="ORF">SAMN05445850_5535</name>
</gene>
<dbReference type="RefSeq" id="WP_090808588.1">
    <property type="nucleotide sequence ID" value="NZ_FNKX01000002.1"/>
</dbReference>
<sequence>MNEKTTLVTAEQLGLIVENFSGAIAALVDALDEKGLLTRQEASDALNERALRMRIDQGIPQKDLWLLEHMATGLVANKRP</sequence>
<evidence type="ECO:0000313" key="1">
    <source>
        <dbReference type="EMBL" id="SDR52742.1"/>
    </source>
</evidence>
<proteinExistence type="predicted"/>
<dbReference type="Proteomes" id="UP000199365">
    <property type="component" value="Unassembled WGS sequence"/>
</dbReference>
<keyword evidence="2" id="KW-1185">Reference proteome</keyword>
<protein>
    <submittedName>
        <fullName evidence="1">Uncharacterized protein</fullName>
    </submittedName>
</protein>
<dbReference type="EMBL" id="FNKX01000002">
    <property type="protein sequence ID" value="SDR52742.1"/>
    <property type="molecule type" value="Genomic_DNA"/>
</dbReference>